<dbReference type="OrthoDB" id="5294844at2"/>
<dbReference type="Gene3D" id="3.40.50.10540">
    <property type="entry name" value="Crotonobetainyl-coa:carnitine coa-transferase, domain 1"/>
    <property type="match status" value="1"/>
</dbReference>
<organism evidence="2 3">
    <name type="scientific">Paraburkholderia pallida</name>
    <dbReference type="NCBI Taxonomy" id="2547399"/>
    <lineage>
        <taxon>Bacteria</taxon>
        <taxon>Pseudomonadati</taxon>
        <taxon>Pseudomonadota</taxon>
        <taxon>Betaproteobacteria</taxon>
        <taxon>Burkholderiales</taxon>
        <taxon>Burkholderiaceae</taxon>
        <taxon>Paraburkholderia</taxon>
    </lineage>
</organism>
<dbReference type="InterPro" id="IPR003673">
    <property type="entry name" value="CoA-Trfase_fam_III"/>
</dbReference>
<dbReference type="PANTHER" id="PTHR48207:SF3">
    <property type="entry name" value="SUCCINATE--HYDROXYMETHYLGLUTARATE COA-TRANSFERASE"/>
    <property type="match status" value="1"/>
</dbReference>
<dbReference type="EMBL" id="CP038150">
    <property type="protein sequence ID" value="QBR02234.1"/>
    <property type="molecule type" value="Genomic_DNA"/>
</dbReference>
<reference evidence="2 3" key="1">
    <citation type="submission" date="2019-03" db="EMBL/GenBank/DDBJ databases">
        <title>Paraburkholderia sp. 7MH5, isolated from subtropical forest soil.</title>
        <authorList>
            <person name="Gao Z.-H."/>
            <person name="Qiu L.-H."/>
        </authorList>
    </citation>
    <scope>NUCLEOTIDE SEQUENCE [LARGE SCALE GENOMIC DNA]</scope>
    <source>
        <strain evidence="2 3">7MH5</strain>
    </source>
</reference>
<keyword evidence="3" id="KW-1185">Reference proteome</keyword>
<dbReference type="InterPro" id="IPR050483">
    <property type="entry name" value="CoA-transferase_III_domain"/>
</dbReference>
<evidence type="ECO:0000256" key="1">
    <source>
        <dbReference type="ARBA" id="ARBA00022679"/>
    </source>
</evidence>
<dbReference type="Pfam" id="PF02515">
    <property type="entry name" value="CoA_transf_3"/>
    <property type="match status" value="1"/>
</dbReference>
<dbReference type="InterPro" id="IPR023606">
    <property type="entry name" value="CoA-Trfase_III_dom_1_sf"/>
</dbReference>
<name>A0A4P7D6E9_9BURK</name>
<dbReference type="KEGG" id="ppai:E1956_34635"/>
<evidence type="ECO:0000313" key="2">
    <source>
        <dbReference type="EMBL" id="QBR02234.1"/>
    </source>
</evidence>
<dbReference type="SUPFAM" id="SSF89796">
    <property type="entry name" value="CoA-transferase family III (CaiB/BaiF)"/>
    <property type="match status" value="1"/>
</dbReference>
<sequence>MNKLPLEGIRIADFTWIGAGSFTTKLFADHGADVIKVESADRLDALRGSRPYAQGVPGVNRSGYFADRNSNKKSITLNLKTAEGQELARQLIATSDIVANNFTPGTMEKFGLGYEAVKKIRPDVIYLAMSMQGSSGPEHKYLGFGLTIGALTGLQFLSGLPDKEPAGTGTNFPDHIPNPCHAAFAVLAALRHRRRTGQGQYIDVAQTEPTVALLGPTMMDCAANGKVGGRTGNRHPAAAPHGVYPCEGVDRWIAISAGTEAAWSGLVAALPEADGLRAAQFSTAQDRMANADELDAALAQATSRYEADALMAKLQRHGVPAGVVRSAEDIVERDLQLQHRQHWVRLQHPEMGDAIYNAPPFRIGGHTETVRWPAPLLGQHTDEVCRDVFGMDEAGVASLRLKGVLT</sequence>
<dbReference type="GO" id="GO:0008410">
    <property type="term" value="F:CoA-transferase activity"/>
    <property type="evidence" value="ECO:0007669"/>
    <property type="project" value="TreeGrafter"/>
</dbReference>
<evidence type="ECO:0000313" key="3">
    <source>
        <dbReference type="Proteomes" id="UP000295727"/>
    </source>
</evidence>
<keyword evidence="1 2" id="KW-0808">Transferase</keyword>
<protein>
    <submittedName>
        <fullName evidence="2">CoA transferase</fullName>
    </submittedName>
</protein>
<dbReference type="InterPro" id="IPR044855">
    <property type="entry name" value="CoA-Trfase_III_dom3_sf"/>
</dbReference>
<dbReference type="Gene3D" id="3.30.1540.10">
    <property type="entry name" value="formyl-coa transferase, domain 3"/>
    <property type="match status" value="1"/>
</dbReference>
<accession>A0A4P7D6E9</accession>
<gene>
    <name evidence="2" type="ORF">E1956_34635</name>
</gene>
<dbReference type="RefSeq" id="WP_134757661.1">
    <property type="nucleotide sequence ID" value="NZ_CP038150.1"/>
</dbReference>
<dbReference type="PANTHER" id="PTHR48207">
    <property type="entry name" value="SUCCINATE--HYDROXYMETHYLGLUTARATE COA-TRANSFERASE"/>
    <property type="match status" value="1"/>
</dbReference>
<proteinExistence type="predicted"/>
<dbReference type="Proteomes" id="UP000295727">
    <property type="component" value="Chromosome 3"/>
</dbReference>
<dbReference type="AlphaFoldDB" id="A0A4P7D6E9"/>